<name>A0A975BHX8_9BACT</name>
<sequence>MTCRSKRSMKNVIIYCERQVIAVYMKKCHSVFEKSRGHRMFVVVSSKDGISGATQTDNIFML</sequence>
<protein>
    <submittedName>
        <fullName evidence="1">Uncharacterized protein</fullName>
    </submittedName>
</protein>
<proteinExistence type="predicted"/>
<dbReference type="EMBL" id="CP061800">
    <property type="protein sequence ID" value="QTA86059.1"/>
    <property type="molecule type" value="Genomic_DNA"/>
</dbReference>
<keyword evidence="2" id="KW-1185">Reference proteome</keyword>
<dbReference type="AlphaFoldDB" id="A0A975BHX8"/>
<reference evidence="1" key="1">
    <citation type="journal article" date="2021" name="Microb. Physiol.">
        <title>Proteogenomic Insights into the Physiology of Marine, Sulfate-Reducing, Filamentous Desulfonema limicola and Desulfonema magnum.</title>
        <authorList>
            <person name="Schnaars V."/>
            <person name="Wohlbrand L."/>
            <person name="Scheve S."/>
            <person name="Hinrichs C."/>
            <person name="Reinhardt R."/>
            <person name="Rabus R."/>
        </authorList>
    </citation>
    <scope>NUCLEOTIDE SEQUENCE</scope>
    <source>
        <strain evidence="1">4be13</strain>
    </source>
</reference>
<evidence type="ECO:0000313" key="1">
    <source>
        <dbReference type="EMBL" id="QTA86059.1"/>
    </source>
</evidence>
<accession>A0A975BHX8</accession>
<gene>
    <name evidence="1" type="ORF">dnm_020770</name>
</gene>
<dbReference type="KEGG" id="dmm:dnm_020770"/>
<evidence type="ECO:0000313" key="2">
    <source>
        <dbReference type="Proteomes" id="UP000663722"/>
    </source>
</evidence>
<dbReference type="Proteomes" id="UP000663722">
    <property type="component" value="Chromosome"/>
</dbReference>
<organism evidence="1 2">
    <name type="scientific">Desulfonema magnum</name>
    <dbReference type="NCBI Taxonomy" id="45655"/>
    <lineage>
        <taxon>Bacteria</taxon>
        <taxon>Pseudomonadati</taxon>
        <taxon>Thermodesulfobacteriota</taxon>
        <taxon>Desulfobacteria</taxon>
        <taxon>Desulfobacterales</taxon>
        <taxon>Desulfococcaceae</taxon>
        <taxon>Desulfonema</taxon>
    </lineage>
</organism>